<evidence type="ECO:0000259" key="4">
    <source>
        <dbReference type="SMART" id="SM00853"/>
    </source>
</evidence>
<dbReference type="Proteomes" id="UP001182556">
    <property type="component" value="Unassembled WGS sequence"/>
</dbReference>
<dbReference type="FunFam" id="3.30.565.10:FF:000017">
    <property type="entry name" value="PMS1 homolog 1, mismatch repair system component"/>
    <property type="match status" value="1"/>
</dbReference>
<feature type="compositionally biased region" description="Acidic residues" evidence="3">
    <location>
        <begin position="586"/>
        <end position="598"/>
    </location>
</feature>
<dbReference type="CDD" id="cd03484">
    <property type="entry name" value="MutL_Trans_hPMS_2_like"/>
    <property type="match status" value="1"/>
</dbReference>
<dbReference type="EMBL" id="JAODAN010000002">
    <property type="protein sequence ID" value="KAK1926770.1"/>
    <property type="molecule type" value="Genomic_DNA"/>
</dbReference>
<dbReference type="InterPro" id="IPR037198">
    <property type="entry name" value="MutL_C_sf"/>
</dbReference>
<dbReference type="Pfam" id="PF01119">
    <property type="entry name" value="DNA_mis_repair"/>
    <property type="match status" value="1"/>
</dbReference>
<feature type="compositionally biased region" description="Basic and acidic residues" evidence="3">
    <location>
        <begin position="628"/>
        <end position="637"/>
    </location>
</feature>
<feature type="compositionally biased region" description="Polar residues" evidence="3">
    <location>
        <begin position="382"/>
        <end position="402"/>
    </location>
</feature>
<dbReference type="InterPro" id="IPR014762">
    <property type="entry name" value="DNA_mismatch_repair_CS"/>
</dbReference>
<evidence type="ECO:0000313" key="6">
    <source>
        <dbReference type="EMBL" id="KAK1926770.1"/>
    </source>
</evidence>
<comment type="caution">
    <text evidence="6">The sequence shown here is derived from an EMBL/GenBank/DDBJ whole genome shotgun (WGS) entry which is preliminary data.</text>
</comment>
<dbReference type="GO" id="GO:0030983">
    <property type="term" value="F:mismatched DNA binding"/>
    <property type="evidence" value="ECO:0007669"/>
    <property type="project" value="InterPro"/>
</dbReference>
<dbReference type="InterPro" id="IPR014790">
    <property type="entry name" value="MutL_C"/>
</dbReference>
<proteinExistence type="inferred from homology"/>
<dbReference type="InterPro" id="IPR036890">
    <property type="entry name" value="HATPase_C_sf"/>
</dbReference>
<feature type="region of interest" description="Disordered" evidence="3">
    <location>
        <begin position="567"/>
        <end position="637"/>
    </location>
</feature>
<dbReference type="InterPro" id="IPR038973">
    <property type="entry name" value="MutL/Mlh/Pms-like"/>
</dbReference>
<feature type="domain" description="DNA mismatch repair protein S5" evidence="5">
    <location>
        <begin position="230"/>
        <end position="367"/>
    </location>
</feature>
<dbReference type="GO" id="GO:0032389">
    <property type="term" value="C:MutLalpha complex"/>
    <property type="evidence" value="ECO:0007669"/>
    <property type="project" value="TreeGrafter"/>
</dbReference>
<feature type="region of interest" description="Disordered" evidence="3">
    <location>
        <begin position="380"/>
        <end position="476"/>
    </location>
</feature>
<dbReference type="Gene3D" id="3.30.1370.100">
    <property type="entry name" value="MutL, C-terminal domain, regulatory subdomain"/>
    <property type="match status" value="1"/>
</dbReference>
<feature type="compositionally biased region" description="Basic and acidic residues" evidence="3">
    <location>
        <begin position="418"/>
        <end position="438"/>
    </location>
</feature>
<keyword evidence="2" id="KW-0227">DNA damage</keyword>
<name>A0AAD9FV72_PAPLA</name>
<protein>
    <submittedName>
        <fullName evidence="6">DNA mismatch repair protein MutL</fullName>
    </submittedName>
</protein>
<dbReference type="Pfam" id="PF13589">
    <property type="entry name" value="HATPase_c_3"/>
    <property type="match status" value="1"/>
</dbReference>
<dbReference type="PANTHER" id="PTHR10073:SF52">
    <property type="entry name" value="MISMATCH REPAIR ENDONUCLEASE PMS2"/>
    <property type="match status" value="1"/>
</dbReference>
<dbReference type="GO" id="GO:0140664">
    <property type="term" value="F:ATP-dependent DNA damage sensor activity"/>
    <property type="evidence" value="ECO:0007669"/>
    <property type="project" value="InterPro"/>
</dbReference>
<evidence type="ECO:0000256" key="3">
    <source>
        <dbReference type="SAM" id="MobiDB-lite"/>
    </source>
</evidence>
<feature type="region of interest" description="Disordered" evidence="3">
    <location>
        <begin position="488"/>
        <end position="555"/>
    </location>
</feature>
<evidence type="ECO:0000313" key="7">
    <source>
        <dbReference type="Proteomes" id="UP001182556"/>
    </source>
</evidence>
<gene>
    <name evidence="6" type="ORF">DB88DRAFT_180724</name>
</gene>
<feature type="domain" description="MutL C-terminal dimerisation" evidence="4">
    <location>
        <begin position="800"/>
        <end position="962"/>
    </location>
</feature>
<accession>A0AAD9FV72</accession>
<sequence>MSTIKAIDQSSVHRLHAGQVVLELQGAIKELVENSLDAGSTSIDVRIKDNGLDTIEIVDNGSGIAEADWAYIGRKHHTSKLADISLLPSVTTFGFRGEALSALCALCDSVTVTTATKETAPMGTILKFNRDGTLADSSGRVARPRGTSVLLSGLFSPLPVRRKEFERTAKREYSKALNLLYAYALVPASVSLQDGREGVRFKVEAVGAGRSGKRSTLLATDGRGSLRASVTAVWGPKALEGVLDINLDLEVHIDAVMARREGLTQGTQRVGVTGLISSAAWGQGRNSPDRQFFYINNRPCDLKQVARAINEVYKSFNTNQVPLAILDFHLPPESVDINVSPDKRTIFLHSEANLITALREGLENFFAPSRSSYALAGASHTVKPSQSTQTVLDLPRTVSSPTVKDDKDAADSTDESDREARRQAEREIPVRRRADKSSRNMIEVDDEQSDIDLPSQPTADAAAQEAPRSSRQHRMPRGGQIDEISFEEDIVESPHSQASQRAGRSRRLKSPSPPSRAVKRTLDTSAASWSPDRRAAQKSGSLVAPAPSSGRQAAANLRTRLAKFASEGVALVPSDDESAPEREGAGEAEEVEESEEAGIDVANGEERGSREIDDSEGDETVGGAGTIDAERQMDQKQKPVGTAAATHTLLDETEGVSEAEDISMDVDTEVRDDGIGSPALMTSEPAEVLQPNGHALTHDKAASPPSLAHRTSSDYRNEIRSANIPGELTMRFDLPRLRRRYAATREGIDQPDTHRPRDAFSTVKEGNITATAGIKNRDAAQAEQALSRVISKPDFGRMEVLGQFNKGFIIARLRTNGDDEMSGKTASDDLFIIDQHASDEKFNFETLQRTTVIKAQSLIKPRALQLTAGDEIVAMENLEVLKANGFEVTIDEDKPPGRGERVHLAAMPVSKDTTFDFKDLEQLLHMLSDGARPQGQMVRCTKARSMFAMRACRKSVMIGKSLTVPQMTQLLRNMGTIDQPWNCPHGRPTMRHLIKIEPPQRSRSGKDRIDWAKWKGGKK</sequence>
<dbReference type="SUPFAM" id="SSF118116">
    <property type="entry name" value="DNA mismatch repair protein MutL"/>
    <property type="match status" value="1"/>
</dbReference>
<dbReference type="AlphaFoldDB" id="A0AAD9FV72"/>
<feature type="region of interest" description="Disordered" evidence="3">
    <location>
        <begin position="1000"/>
        <end position="1019"/>
    </location>
</feature>
<keyword evidence="7" id="KW-1185">Reference proteome</keyword>
<dbReference type="PROSITE" id="PS00058">
    <property type="entry name" value="DNA_MISMATCH_REPAIR_1"/>
    <property type="match status" value="1"/>
</dbReference>
<dbReference type="FunFam" id="3.30.1370.100:FF:000001">
    <property type="entry name" value="Mismatch repair endonuclease pms1, putative"/>
    <property type="match status" value="1"/>
</dbReference>
<dbReference type="InterPro" id="IPR042120">
    <property type="entry name" value="MutL_C_dimsub"/>
</dbReference>
<dbReference type="Pfam" id="PF08676">
    <property type="entry name" value="MutL_C"/>
    <property type="match status" value="1"/>
</dbReference>
<feature type="compositionally biased region" description="Basic and acidic residues" evidence="3">
    <location>
        <begin position="1000"/>
        <end position="1013"/>
    </location>
</feature>
<dbReference type="Gene3D" id="3.30.230.10">
    <property type="match status" value="1"/>
</dbReference>
<evidence type="ECO:0000256" key="2">
    <source>
        <dbReference type="ARBA" id="ARBA00022763"/>
    </source>
</evidence>
<dbReference type="InterPro" id="IPR020568">
    <property type="entry name" value="Ribosomal_Su5_D2-typ_SF"/>
</dbReference>
<dbReference type="NCBIfam" id="TIGR00585">
    <property type="entry name" value="mutl"/>
    <property type="match status" value="1"/>
</dbReference>
<dbReference type="GO" id="GO:0016887">
    <property type="term" value="F:ATP hydrolysis activity"/>
    <property type="evidence" value="ECO:0007669"/>
    <property type="project" value="InterPro"/>
</dbReference>
<dbReference type="InterPro" id="IPR014721">
    <property type="entry name" value="Ribsml_uS5_D2-typ_fold_subgr"/>
</dbReference>
<reference evidence="6" key="1">
    <citation type="submission" date="2023-02" db="EMBL/GenBank/DDBJ databases">
        <title>Identification and recombinant expression of a fungal hydrolase from Papiliotrema laurentii that hydrolyzes apple cutin and clears colloidal polyester polyurethane.</title>
        <authorList>
            <consortium name="DOE Joint Genome Institute"/>
            <person name="Roman V.A."/>
            <person name="Bojanowski C."/>
            <person name="Crable B.R."/>
            <person name="Wagner D.N."/>
            <person name="Hung C.S."/>
            <person name="Nadeau L.J."/>
            <person name="Schratz L."/>
            <person name="Haridas S."/>
            <person name="Pangilinan J."/>
            <person name="Lipzen A."/>
            <person name="Na H."/>
            <person name="Yan M."/>
            <person name="Ng V."/>
            <person name="Grigoriev I.V."/>
            <person name="Spatafora J.W."/>
            <person name="Barlow D."/>
            <person name="Biffinger J."/>
            <person name="Kelley-Loughnane N."/>
            <person name="Varaljay V.A."/>
            <person name="Crookes-Goodson W.J."/>
        </authorList>
    </citation>
    <scope>NUCLEOTIDE SEQUENCE</scope>
    <source>
        <strain evidence="6">5307AH</strain>
    </source>
</reference>
<comment type="similarity">
    <text evidence="1">Belongs to the DNA mismatch repair MutL/HexB family.</text>
</comment>
<dbReference type="InterPro" id="IPR042121">
    <property type="entry name" value="MutL_C_regsub"/>
</dbReference>
<dbReference type="SMART" id="SM00853">
    <property type="entry name" value="MutL_C"/>
    <property type="match status" value="1"/>
</dbReference>
<evidence type="ECO:0000256" key="1">
    <source>
        <dbReference type="ARBA" id="ARBA00006082"/>
    </source>
</evidence>
<dbReference type="SUPFAM" id="SSF55874">
    <property type="entry name" value="ATPase domain of HSP90 chaperone/DNA topoisomerase II/histidine kinase"/>
    <property type="match status" value="1"/>
</dbReference>
<dbReference type="PANTHER" id="PTHR10073">
    <property type="entry name" value="DNA MISMATCH REPAIR PROTEIN MLH, PMS, MUTL"/>
    <property type="match status" value="1"/>
</dbReference>
<dbReference type="InterPro" id="IPR013507">
    <property type="entry name" value="DNA_mismatch_S5_2-like"/>
</dbReference>
<dbReference type="GO" id="GO:0005524">
    <property type="term" value="F:ATP binding"/>
    <property type="evidence" value="ECO:0007669"/>
    <property type="project" value="InterPro"/>
</dbReference>
<organism evidence="6 7">
    <name type="scientific">Papiliotrema laurentii</name>
    <name type="common">Cryptococcus laurentii</name>
    <dbReference type="NCBI Taxonomy" id="5418"/>
    <lineage>
        <taxon>Eukaryota</taxon>
        <taxon>Fungi</taxon>
        <taxon>Dikarya</taxon>
        <taxon>Basidiomycota</taxon>
        <taxon>Agaricomycotina</taxon>
        <taxon>Tremellomycetes</taxon>
        <taxon>Tremellales</taxon>
        <taxon>Rhynchogastremaceae</taxon>
        <taxon>Papiliotrema</taxon>
    </lineage>
</organism>
<dbReference type="InterPro" id="IPR002099">
    <property type="entry name" value="MutL/Mlh/PMS"/>
</dbReference>
<evidence type="ECO:0000259" key="5">
    <source>
        <dbReference type="SMART" id="SM01340"/>
    </source>
</evidence>
<dbReference type="GO" id="GO:0006298">
    <property type="term" value="P:mismatch repair"/>
    <property type="evidence" value="ECO:0007669"/>
    <property type="project" value="InterPro"/>
</dbReference>
<dbReference type="Gene3D" id="3.30.565.10">
    <property type="entry name" value="Histidine kinase-like ATPase, C-terminal domain"/>
    <property type="match status" value="1"/>
</dbReference>
<dbReference type="GO" id="GO:0061982">
    <property type="term" value="P:meiosis I cell cycle process"/>
    <property type="evidence" value="ECO:0007669"/>
    <property type="project" value="UniProtKB-ARBA"/>
</dbReference>
<dbReference type="SUPFAM" id="SSF54211">
    <property type="entry name" value="Ribosomal protein S5 domain 2-like"/>
    <property type="match status" value="1"/>
</dbReference>
<dbReference type="Gene3D" id="3.30.1540.20">
    <property type="entry name" value="MutL, C-terminal domain, dimerisation subdomain"/>
    <property type="match status" value="1"/>
</dbReference>
<dbReference type="SMART" id="SM01340">
    <property type="entry name" value="DNA_mis_repair"/>
    <property type="match status" value="1"/>
</dbReference>